<dbReference type="RefSeq" id="WP_151186594.1">
    <property type="nucleotide sequence ID" value="NZ_CP043626.1"/>
</dbReference>
<protein>
    <recommendedName>
        <fullName evidence="3">DUF4276 family protein</fullName>
    </recommendedName>
</protein>
<gene>
    <name evidence="1" type="ORF">F1C79_04480</name>
</gene>
<keyword evidence="2" id="KW-1185">Reference proteome</keyword>
<organism evidence="1 2">
    <name type="scientific">Pseudomonas denitrificans</name>
    <dbReference type="NCBI Taxonomy" id="43306"/>
    <lineage>
        <taxon>Bacteria</taxon>
        <taxon>Pseudomonadati</taxon>
        <taxon>Pseudomonadota</taxon>
        <taxon>Gammaproteobacteria</taxon>
        <taxon>Pseudomonadales</taxon>
        <taxon>Pseudomonadaceae</taxon>
        <taxon>Halopseudomonas</taxon>
    </lineage>
</organism>
<dbReference type="AlphaFoldDB" id="A0A9X7R365"/>
<dbReference type="EMBL" id="CP043626">
    <property type="protein sequence ID" value="QEY70958.1"/>
    <property type="molecule type" value="Genomic_DNA"/>
</dbReference>
<accession>A0A9X7R365</accession>
<sequence length="214" mass="24123">MKINFILTGEGTSDLRLVDHIETILINEGFSEVSGEAPDLRLFEPPIGNSVRDKLVTLARNYPSADVFFVHRDADGAGLIAREREILDSAQNIISADKVIPVIPVTMLETWLLADTQALKRVAGNQSFRGNIEPLSRHRNLETIANSKQVLLEALCLISETEGARLRKFKNRFQDMRARLTYDLDPEGPVNNLDSYRNFRTLIRNFSQSKLATE</sequence>
<name>A0A9X7R365_PSEDE</name>
<evidence type="ECO:0000313" key="1">
    <source>
        <dbReference type="EMBL" id="QEY70958.1"/>
    </source>
</evidence>
<reference evidence="1 2" key="1">
    <citation type="submission" date="2019-09" db="EMBL/GenBank/DDBJ databases">
        <title>Prosopis cineraria nodule microbiome.</title>
        <authorList>
            <person name="Chaluvadi S.R."/>
            <person name="Ali R."/>
            <person name="Wang X."/>
        </authorList>
    </citation>
    <scope>NUCLEOTIDE SEQUENCE [LARGE SCALE GENOMIC DNA]</scope>
    <source>
        <strain evidence="1 2">BG1</strain>
    </source>
</reference>
<proteinExistence type="predicted"/>
<dbReference type="KEGG" id="pden:F1C79_04480"/>
<evidence type="ECO:0000313" key="2">
    <source>
        <dbReference type="Proteomes" id="UP000326659"/>
    </source>
</evidence>
<evidence type="ECO:0008006" key="3">
    <source>
        <dbReference type="Google" id="ProtNLM"/>
    </source>
</evidence>
<dbReference type="OrthoDB" id="5517408at2"/>
<dbReference type="Proteomes" id="UP000326659">
    <property type="component" value="Chromosome"/>
</dbReference>